<keyword evidence="3 9" id="KW-0808">Transferase</keyword>
<evidence type="ECO:0000256" key="5">
    <source>
        <dbReference type="ARBA" id="ARBA00022989"/>
    </source>
</evidence>
<evidence type="ECO:0000256" key="4">
    <source>
        <dbReference type="ARBA" id="ARBA00022692"/>
    </source>
</evidence>
<proteinExistence type="inferred from homology"/>
<keyword evidence="9" id="KW-0735">Signal-anchor</keyword>
<dbReference type="GO" id="GO:0000139">
    <property type="term" value="C:Golgi membrane"/>
    <property type="evidence" value="ECO:0007669"/>
    <property type="project" value="UniProtKB-SubCell"/>
</dbReference>
<evidence type="ECO:0000313" key="11">
    <source>
        <dbReference type="Proteomes" id="UP000596742"/>
    </source>
</evidence>
<evidence type="ECO:0000313" key="10">
    <source>
        <dbReference type="EMBL" id="VDI00676.1"/>
    </source>
</evidence>
<dbReference type="EC" id="2.8.2.-" evidence="9"/>
<dbReference type="AlphaFoldDB" id="A0A8B6C7D5"/>
<accession>A0A8B6C7D5</accession>
<dbReference type="GO" id="GO:0008146">
    <property type="term" value="F:sulfotransferase activity"/>
    <property type="evidence" value="ECO:0007669"/>
    <property type="project" value="InterPro"/>
</dbReference>
<dbReference type="PANTHER" id="PTHR12137">
    <property type="entry name" value="CARBOHYDRATE SULFOTRANSFERASE"/>
    <property type="match status" value="1"/>
</dbReference>
<reference evidence="10" key="1">
    <citation type="submission" date="2018-11" db="EMBL/GenBank/DDBJ databases">
        <authorList>
            <person name="Alioto T."/>
            <person name="Alioto T."/>
        </authorList>
    </citation>
    <scope>NUCLEOTIDE SEQUENCE</scope>
</reference>
<dbReference type="Gene3D" id="3.40.140.10">
    <property type="entry name" value="Cytidine Deaminase, domain 2"/>
    <property type="match status" value="1"/>
</dbReference>
<evidence type="ECO:0000256" key="9">
    <source>
        <dbReference type="RuleBase" id="RU364020"/>
    </source>
</evidence>
<evidence type="ECO:0000256" key="3">
    <source>
        <dbReference type="ARBA" id="ARBA00022679"/>
    </source>
</evidence>
<keyword evidence="6 9" id="KW-0333">Golgi apparatus</keyword>
<keyword evidence="7 9" id="KW-0472">Membrane</keyword>
<dbReference type="InterPro" id="IPR018011">
    <property type="entry name" value="Carb_sulfotrans_8-10"/>
</dbReference>
<comment type="subcellular location">
    <subcellularLocation>
        <location evidence="1 9">Golgi apparatus membrane</location>
        <topology evidence="1 9">Single-pass type II membrane protein</topology>
    </subcellularLocation>
</comment>
<evidence type="ECO:0000256" key="7">
    <source>
        <dbReference type="ARBA" id="ARBA00023136"/>
    </source>
</evidence>
<keyword evidence="4 9" id="KW-0812">Transmembrane</keyword>
<evidence type="ECO:0000256" key="2">
    <source>
        <dbReference type="ARBA" id="ARBA00006339"/>
    </source>
</evidence>
<keyword evidence="11" id="KW-1185">Reference proteome</keyword>
<protein>
    <recommendedName>
        <fullName evidence="9">Carbohydrate sulfotransferase</fullName>
        <ecNumber evidence="9">2.8.2.-</ecNumber>
    </recommendedName>
</protein>
<evidence type="ECO:0000256" key="1">
    <source>
        <dbReference type="ARBA" id="ARBA00004323"/>
    </source>
</evidence>
<dbReference type="OrthoDB" id="206904at2759"/>
<keyword evidence="8 9" id="KW-0325">Glycoprotein</keyword>
<dbReference type="InterPro" id="IPR005331">
    <property type="entry name" value="Sulfotransferase"/>
</dbReference>
<name>A0A8B6C7D5_MYTGA</name>
<comment type="similarity">
    <text evidence="2 9">Belongs to the sulfotransferase 2 family.</text>
</comment>
<sequence length="403" mass="48358">MDAKNAFKTWEMSNNVENVNSMDEIYRYDKRQQQDILTAKPWDKDLDAAWLLVEFLYPNGGFLMPGNFHTRRSMRRTSGRKVSVCALICCVLITYNSIDYFYPILGINRKIPKINNERKVNKTLLKYSFDGKLLTISKNTVLRFNRSDGHTIRQDVSNLIRKKFPRLTQKELQQIKRYTHYSSPIVVPKYRLIFFWNEKSGCSYWKTLLQFIQGLKNEEVHDPRRNGLTYLMQFKDTEITDMMFSNSWTKAVFVREPRERMLSSFLDKGLDNTYMKLNCRRPAVKSFSEFLKLIKQCNDVHWSSQVKLPRYFYKNTMIGKMPDIYTFTQNLLKKIGAWNDNVRYWLHSKEQLERSRHHATSARDKLFQYYSDTKTQNIIFEMFSDDYEVFKFDKKYFNFTKYL</sequence>
<keyword evidence="9" id="KW-0119">Carbohydrate metabolism</keyword>
<comment type="caution">
    <text evidence="10">The sequence shown here is derived from an EMBL/GenBank/DDBJ whole genome shotgun (WGS) entry which is preliminary data.</text>
</comment>
<dbReference type="Proteomes" id="UP000596742">
    <property type="component" value="Unassembled WGS sequence"/>
</dbReference>
<feature type="transmembrane region" description="Helical" evidence="9">
    <location>
        <begin position="82"/>
        <end position="102"/>
    </location>
</feature>
<evidence type="ECO:0000256" key="8">
    <source>
        <dbReference type="ARBA" id="ARBA00023180"/>
    </source>
</evidence>
<dbReference type="EMBL" id="UYJE01001265">
    <property type="protein sequence ID" value="VDI00676.1"/>
    <property type="molecule type" value="Genomic_DNA"/>
</dbReference>
<dbReference type="GO" id="GO:0016051">
    <property type="term" value="P:carbohydrate biosynthetic process"/>
    <property type="evidence" value="ECO:0007669"/>
    <property type="project" value="InterPro"/>
</dbReference>
<organism evidence="10 11">
    <name type="scientific">Mytilus galloprovincialis</name>
    <name type="common">Mediterranean mussel</name>
    <dbReference type="NCBI Taxonomy" id="29158"/>
    <lineage>
        <taxon>Eukaryota</taxon>
        <taxon>Metazoa</taxon>
        <taxon>Spiralia</taxon>
        <taxon>Lophotrochozoa</taxon>
        <taxon>Mollusca</taxon>
        <taxon>Bivalvia</taxon>
        <taxon>Autobranchia</taxon>
        <taxon>Pteriomorphia</taxon>
        <taxon>Mytilida</taxon>
        <taxon>Mytiloidea</taxon>
        <taxon>Mytilidae</taxon>
        <taxon>Mytilinae</taxon>
        <taxon>Mytilus</taxon>
    </lineage>
</organism>
<gene>
    <name evidence="10" type="ORF">MGAL_10B075470</name>
</gene>
<dbReference type="PANTHER" id="PTHR12137:SF54">
    <property type="entry name" value="CARBOHYDRATE SULFOTRANSFERASE"/>
    <property type="match status" value="1"/>
</dbReference>
<dbReference type="Pfam" id="PF03567">
    <property type="entry name" value="Sulfotransfer_2"/>
    <property type="match status" value="1"/>
</dbReference>
<keyword evidence="5 9" id="KW-1133">Transmembrane helix</keyword>
<evidence type="ECO:0000256" key="6">
    <source>
        <dbReference type="ARBA" id="ARBA00023034"/>
    </source>
</evidence>